<dbReference type="EMBL" id="JBICBT010000458">
    <property type="protein sequence ID" value="KAL3113025.1"/>
    <property type="molecule type" value="Genomic_DNA"/>
</dbReference>
<feature type="compositionally biased region" description="Low complexity" evidence="6">
    <location>
        <begin position="486"/>
        <end position="501"/>
    </location>
</feature>
<evidence type="ECO:0000256" key="2">
    <source>
        <dbReference type="ARBA" id="ARBA00009052"/>
    </source>
</evidence>
<dbReference type="Proteomes" id="UP001620626">
    <property type="component" value="Unassembled WGS sequence"/>
</dbReference>
<feature type="compositionally biased region" description="Basic and acidic residues" evidence="6">
    <location>
        <begin position="514"/>
        <end position="525"/>
    </location>
</feature>
<gene>
    <name evidence="7" type="ORF">niasHT_013490</name>
</gene>
<sequence length="673" mass="74789">MPFAQPQQKLGAIRRQFSHLSSSSRPKCNLLPLSASKSVSPPLIDQTQKMVDDNQNQVNSPSAEFDLSANLEAYKKRCKALEMENARLMENVGKIIAESNRRIECHLKEIHCLKEQMDTQRRSNGELLRWAQSAEEESQRAKELSKEWQKFGQCNSQLMKKELHSHQHQMNQLEAKTAKLTTENLELKRLCLYLDEQRQAFWRELSSAGQTKSPSNRPNSAEQFAMGSGRSSSEDAGCCRSSVGTNSSAECMNIQTEDEVRGRKKVRKDGEDKVTKGTIRTDYEQEEVLQAICSELSNSMAFSVEQRNGINESVPSAGVSVCAQNILPNDNDQIESASSGNGCDSNRPLSYSTVTSSNGSSAECFAHFGGSGLRFSPMEDPTAVLVGHQFDEIGSERTSRVAEAEQSLKVHELCTISEEEDKREGIRHRLEILGREMEEHLDGVGSFSMVAEAGSMFTSLLHFVDQTPAKQRLELAADLVANHRISTGSSSTSSGAFSGISRCTDDDGEETEALEGRGRGGRQRDEAEDDLPPEMPLITPGECRFVRHSFREFPSDHRSSSSMALSARGQHQLILQPQSSTLPRTPFFAELQQNECANNQRTKTKTENTQKGKASQQMPVRIRVRPPPAQFLSKINGEHRTVTEKDGRSETHDGFLIGKTQRVGTTNNEAQIK</sequence>
<dbReference type="PANTHER" id="PTHR13546:SF15">
    <property type="entry name" value="CCDC85"/>
    <property type="match status" value="1"/>
</dbReference>
<protein>
    <submittedName>
        <fullName evidence="7">Uncharacterized protein</fullName>
    </submittedName>
</protein>
<evidence type="ECO:0000256" key="4">
    <source>
        <dbReference type="ARBA" id="ARBA00023054"/>
    </source>
</evidence>
<feature type="compositionally biased region" description="Polar residues" evidence="6">
    <location>
        <begin position="207"/>
        <end position="222"/>
    </location>
</feature>
<keyword evidence="3" id="KW-0965">Cell junction</keyword>
<keyword evidence="8" id="KW-1185">Reference proteome</keyword>
<feature type="compositionally biased region" description="Polar residues" evidence="6">
    <location>
        <begin position="662"/>
        <end position="673"/>
    </location>
</feature>
<feature type="compositionally biased region" description="Basic and acidic residues" evidence="6">
    <location>
        <begin position="636"/>
        <end position="653"/>
    </location>
</feature>
<feature type="region of interest" description="Disordered" evidence="6">
    <location>
        <begin position="486"/>
        <end position="539"/>
    </location>
</feature>
<comment type="similarity">
    <text evidence="2">Belongs to the CCDC85 family.</text>
</comment>
<organism evidence="7 8">
    <name type="scientific">Heterodera trifolii</name>
    <dbReference type="NCBI Taxonomy" id="157864"/>
    <lineage>
        <taxon>Eukaryota</taxon>
        <taxon>Metazoa</taxon>
        <taxon>Ecdysozoa</taxon>
        <taxon>Nematoda</taxon>
        <taxon>Chromadorea</taxon>
        <taxon>Rhabditida</taxon>
        <taxon>Tylenchina</taxon>
        <taxon>Tylenchomorpha</taxon>
        <taxon>Tylenchoidea</taxon>
        <taxon>Heteroderidae</taxon>
        <taxon>Heteroderinae</taxon>
        <taxon>Heterodera</taxon>
    </lineage>
</organism>
<dbReference type="PANTHER" id="PTHR13546">
    <property type="entry name" value="RE60986P"/>
    <property type="match status" value="1"/>
</dbReference>
<evidence type="ECO:0000256" key="6">
    <source>
        <dbReference type="SAM" id="MobiDB-lite"/>
    </source>
</evidence>
<comment type="subcellular location">
    <subcellularLocation>
        <location evidence="1">Cell junction</location>
        <location evidence="1">Adherens junction</location>
    </subcellularLocation>
</comment>
<comment type="caution">
    <text evidence="7">The sequence shown here is derived from an EMBL/GenBank/DDBJ whole genome shotgun (WGS) entry which is preliminary data.</text>
</comment>
<dbReference type="AlphaFoldDB" id="A0ABD2LCS6"/>
<dbReference type="GO" id="GO:0005912">
    <property type="term" value="C:adherens junction"/>
    <property type="evidence" value="ECO:0007669"/>
    <property type="project" value="UniProtKB-SubCell"/>
</dbReference>
<feature type="coiled-coil region" evidence="5">
    <location>
        <begin position="71"/>
        <end position="116"/>
    </location>
</feature>
<name>A0ABD2LCS6_9BILA</name>
<dbReference type="Pfam" id="PF10226">
    <property type="entry name" value="CCDC85"/>
    <property type="match status" value="1"/>
</dbReference>
<evidence type="ECO:0000256" key="1">
    <source>
        <dbReference type="ARBA" id="ARBA00004536"/>
    </source>
</evidence>
<feature type="region of interest" description="Disordered" evidence="6">
    <location>
        <begin position="600"/>
        <end position="673"/>
    </location>
</feature>
<accession>A0ABD2LCS6</accession>
<keyword evidence="4 5" id="KW-0175">Coiled coil</keyword>
<evidence type="ECO:0000256" key="3">
    <source>
        <dbReference type="ARBA" id="ARBA00022949"/>
    </source>
</evidence>
<evidence type="ECO:0000313" key="8">
    <source>
        <dbReference type="Proteomes" id="UP001620626"/>
    </source>
</evidence>
<evidence type="ECO:0000256" key="5">
    <source>
        <dbReference type="SAM" id="Coils"/>
    </source>
</evidence>
<evidence type="ECO:0000313" key="7">
    <source>
        <dbReference type="EMBL" id="KAL3113025.1"/>
    </source>
</evidence>
<feature type="coiled-coil region" evidence="5">
    <location>
        <begin position="156"/>
        <end position="190"/>
    </location>
</feature>
<feature type="region of interest" description="Disordered" evidence="6">
    <location>
        <begin position="206"/>
        <end position="239"/>
    </location>
</feature>
<dbReference type="InterPro" id="IPR019359">
    <property type="entry name" value="CCDC85"/>
</dbReference>
<reference evidence="7 8" key="1">
    <citation type="submission" date="2024-10" db="EMBL/GenBank/DDBJ databases">
        <authorList>
            <person name="Kim D."/>
        </authorList>
    </citation>
    <scope>NUCLEOTIDE SEQUENCE [LARGE SCALE GENOMIC DNA]</scope>
    <source>
        <strain evidence="7">BH-2024</strain>
    </source>
</reference>
<proteinExistence type="inferred from homology"/>